<dbReference type="SUPFAM" id="SSF53756">
    <property type="entry name" value="UDP-Glycosyltransferase/glycogen phosphorylase"/>
    <property type="match status" value="1"/>
</dbReference>
<feature type="domain" description="Glycosyltransferase subfamily 4-like N-terminal" evidence="2">
    <location>
        <begin position="23"/>
        <end position="154"/>
    </location>
</feature>
<dbReference type="InterPro" id="IPR028098">
    <property type="entry name" value="Glyco_trans_4-like_N"/>
</dbReference>
<proteinExistence type="predicted"/>
<dbReference type="PANTHER" id="PTHR12526:SF638">
    <property type="entry name" value="SPORE COAT PROTEIN SA"/>
    <property type="match status" value="1"/>
</dbReference>
<evidence type="ECO:0000259" key="1">
    <source>
        <dbReference type="Pfam" id="PF00534"/>
    </source>
</evidence>
<reference evidence="3 4" key="1">
    <citation type="submission" date="2023-09" db="EMBL/GenBank/DDBJ databases">
        <authorList>
            <person name="Rey-Velasco X."/>
        </authorList>
    </citation>
    <scope>NUCLEOTIDE SEQUENCE [LARGE SCALE GENOMIC DNA]</scope>
    <source>
        <strain evidence="3 4">F388</strain>
    </source>
</reference>
<dbReference type="Proteomes" id="UP001255246">
    <property type="component" value="Unassembled WGS sequence"/>
</dbReference>
<comment type="caution">
    <text evidence="3">The sequence shown here is derived from an EMBL/GenBank/DDBJ whole genome shotgun (WGS) entry which is preliminary data.</text>
</comment>
<dbReference type="CDD" id="cd03808">
    <property type="entry name" value="GT4_CapM-like"/>
    <property type="match status" value="1"/>
</dbReference>
<accession>A0ABU3ACC7</accession>
<evidence type="ECO:0000259" key="2">
    <source>
        <dbReference type="Pfam" id="PF13477"/>
    </source>
</evidence>
<dbReference type="InterPro" id="IPR001296">
    <property type="entry name" value="Glyco_trans_1"/>
</dbReference>
<sequence length="378" mass="42436">MNKKIMIIASLSYSLIHFRGDFIEALVKSGFKVFGVAPEISLEVAKGLERIGGTPLEIQLDGTGLNPFKDYRTIKQLKRLIIKHEIDLVFPYTIKPVVYGSIAAAMYNIPTVSLITGLGFTFSGASTKANLLQQVTKRLYRYALRKNELVIFQNEDDLKLFHSKRILSKKQNTAIVNGSGVNLDRYPFRIQSVEGPTVKFIIVARLIMEKGIHLFLSAAKKLKKEFPKAEFHIIGAESNTPSGIKVEQLTQMHKEGTIVFHGSSDKVPEFLERMDVFVLPTYYREGVPRSILEALSIGMPIITTDTPGCKETVIMKENGFLITPKSLESLVEACRYFLENPSSVEQMGKQSRNLAEKIFDVNLINRALVTHINRTIAK</sequence>
<dbReference type="EMBL" id="JAVRHR010000002">
    <property type="protein sequence ID" value="MDT0607838.1"/>
    <property type="molecule type" value="Genomic_DNA"/>
</dbReference>
<name>A0ABU3ACC7_9FLAO</name>
<protein>
    <submittedName>
        <fullName evidence="3">Glycosyltransferase family 4 protein</fullName>
    </submittedName>
</protein>
<dbReference type="RefSeq" id="WP_311351953.1">
    <property type="nucleotide sequence ID" value="NZ_JAVRHR010000002.1"/>
</dbReference>
<evidence type="ECO:0000313" key="4">
    <source>
        <dbReference type="Proteomes" id="UP001255246"/>
    </source>
</evidence>
<feature type="domain" description="Glycosyl transferase family 1" evidence="1">
    <location>
        <begin position="198"/>
        <end position="353"/>
    </location>
</feature>
<dbReference type="PANTHER" id="PTHR12526">
    <property type="entry name" value="GLYCOSYLTRANSFERASE"/>
    <property type="match status" value="1"/>
</dbReference>
<keyword evidence="4" id="KW-1185">Reference proteome</keyword>
<organism evidence="3 4">
    <name type="scientific">Croceitalea rosinachiae</name>
    <dbReference type="NCBI Taxonomy" id="3075596"/>
    <lineage>
        <taxon>Bacteria</taxon>
        <taxon>Pseudomonadati</taxon>
        <taxon>Bacteroidota</taxon>
        <taxon>Flavobacteriia</taxon>
        <taxon>Flavobacteriales</taxon>
        <taxon>Flavobacteriaceae</taxon>
        <taxon>Croceitalea</taxon>
    </lineage>
</organism>
<gene>
    <name evidence="3" type="ORF">RM706_12385</name>
</gene>
<evidence type="ECO:0000313" key="3">
    <source>
        <dbReference type="EMBL" id="MDT0607838.1"/>
    </source>
</evidence>
<dbReference type="Gene3D" id="3.40.50.2000">
    <property type="entry name" value="Glycogen Phosphorylase B"/>
    <property type="match status" value="2"/>
</dbReference>
<dbReference type="Pfam" id="PF13477">
    <property type="entry name" value="Glyco_trans_4_2"/>
    <property type="match status" value="1"/>
</dbReference>
<dbReference type="Pfam" id="PF00534">
    <property type="entry name" value="Glycos_transf_1"/>
    <property type="match status" value="1"/>
</dbReference>